<dbReference type="InterPro" id="IPR050109">
    <property type="entry name" value="HTH-type_TetR-like_transc_reg"/>
</dbReference>
<dbReference type="Gene3D" id="1.10.357.10">
    <property type="entry name" value="Tetracycline Repressor, domain 2"/>
    <property type="match status" value="1"/>
</dbReference>
<dbReference type="Pfam" id="PF00440">
    <property type="entry name" value="TetR_N"/>
    <property type="match status" value="1"/>
</dbReference>
<dbReference type="InterPro" id="IPR001647">
    <property type="entry name" value="HTH_TetR"/>
</dbReference>
<protein>
    <submittedName>
        <fullName evidence="6">TetR/AcrR family transcriptional regulator</fullName>
    </submittedName>
</protein>
<dbReference type="Proteomes" id="UP001431784">
    <property type="component" value="Unassembled WGS sequence"/>
</dbReference>
<accession>A0ABT5T6R8</accession>
<feature type="domain" description="HTH tetR-type" evidence="5">
    <location>
        <begin position="14"/>
        <end position="74"/>
    </location>
</feature>
<dbReference type="InterPro" id="IPR036271">
    <property type="entry name" value="Tet_transcr_reg_TetR-rel_C_sf"/>
</dbReference>
<dbReference type="SUPFAM" id="SSF48498">
    <property type="entry name" value="Tetracyclin repressor-like, C-terminal domain"/>
    <property type="match status" value="1"/>
</dbReference>
<keyword evidence="3" id="KW-0804">Transcription</keyword>
<organism evidence="6 7">
    <name type="scientific">Roseinatronobacter alkalisoli</name>
    <dbReference type="NCBI Taxonomy" id="3028235"/>
    <lineage>
        <taxon>Bacteria</taxon>
        <taxon>Pseudomonadati</taxon>
        <taxon>Pseudomonadota</taxon>
        <taxon>Alphaproteobacteria</taxon>
        <taxon>Rhodobacterales</taxon>
        <taxon>Paracoccaceae</taxon>
        <taxon>Roseinatronobacter</taxon>
    </lineage>
</organism>
<feature type="DNA-binding region" description="H-T-H motif" evidence="4">
    <location>
        <begin position="37"/>
        <end position="56"/>
    </location>
</feature>
<dbReference type="PANTHER" id="PTHR30055">
    <property type="entry name" value="HTH-TYPE TRANSCRIPTIONAL REGULATOR RUTR"/>
    <property type="match status" value="1"/>
</dbReference>
<dbReference type="PANTHER" id="PTHR30055:SF234">
    <property type="entry name" value="HTH-TYPE TRANSCRIPTIONAL REGULATOR BETI"/>
    <property type="match status" value="1"/>
</dbReference>
<evidence type="ECO:0000256" key="3">
    <source>
        <dbReference type="ARBA" id="ARBA00023163"/>
    </source>
</evidence>
<evidence type="ECO:0000256" key="2">
    <source>
        <dbReference type="ARBA" id="ARBA00023125"/>
    </source>
</evidence>
<dbReference type="InterPro" id="IPR009057">
    <property type="entry name" value="Homeodomain-like_sf"/>
</dbReference>
<name>A0ABT5T6R8_9RHOB</name>
<evidence type="ECO:0000256" key="4">
    <source>
        <dbReference type="PROSITE-ProRule" id="PRU00335"/>
    </source>
</evidence>
<proteinExistence type="predicted"/>
<keyword evidence="2 4" id="KW-0238">DNA-binding</keyword>
<dbReference type="RefSeq" id="WP_274351491.1">
    <property type="nucleotide sequence ID" value="NZ_JAQZSM010000004.1"/>
</dbReference>
<reference evidence="6" key="1">
    <citation type="submission" date="2023-02" db="EMBL/GenBank/DDBJ databases">
        <title>Description of Roseinatronobacter alkalisoli sp. nov., an alkaliphilic bacerium isolated from soda soil.</title>
        <authorList>
            <person name="Wei W."/>
        </authorList>
    </citation>
    <scope>NUCLEOTIDE SEQUENCE</scope>
    <source>
        <strain evidence="6">HJB301</strain>
    </source>
</reference>
<evidence type="ECO:0000259" key="5">
    <source>
        <dbReference type="PROSITE" id="PS50977"/>
    </source>
</evidence>
<evidence type="ECO:0000256" key="1">
    <source>
        <dbReference type="ARBA" id="ARBA00023015"/>
    </source>
</evidence>
<gene>
    <name evidence="6" type="ORF">PUT78_06845</name>
</gene>
<dbReference type="PROSITE" id="PS50977">
    <property type="entry name" value="HTH_TETR_2"/>
    <property type="match status" value="1"/>
</dbReference>
<comment type="caution">
    <text evidence="6">The sequence shown here is derived from an EMBL/GenBank/DDBJ whole genome shotgun (WGS) entry which is preliminary data.</text>
</comment>
<keyword evidence="1" id="KW-0805">Transcription regulation</keyword>
<dbReference type="PRINTS" id="PR00455">
    <property type="entry name" value="HTHTETR"/>
</dbReference>
<dbReference type="SUPFAM" id="SSF46689">
    <property type="entry name" value="Homeodomain-like"/>
    <property type="match status" value="1"/>
</dbReference>
<keyword evidence="7" id="KW-1185">Reference proteome</keyword>
<evidence type="ECO:0000313" key="6">
    <source>
        <dbReference type="EMBL" id="MDD7970811.1"/>
    </source>
</evidence>
<sequence>MNRPRGRPPRDSPTVSRDDMLTAALHLLDTKGVAAFTMRALATRLQVNPMTIYHHFGDRDALVAAMAERVYSSVSAPDSGGSLRRIEALMRAYHGQVLRHPGLTLLVFSLPEVFPQQARRITDDIAQLLIDAGLTAQKARLWVNILVDFTHGAAIATAMGAHAEPKDRDAFCDDDYADALRALLTGLQGGS</sequence>
<dbReference type="EMBL" id="JAQZSM010000004">
    <property type="protein sequence ID" value="MDD7970811.1"/>
    <property type="molecule type" value="Genomic_DNA"/>
</dbReference>
<evidence type="ECO:0000313" key="7">
    <source>
        <dbReference type="Proteomes" id="UP001431784"/>
    </source>
</evidence>